<evidence type="ECO:0000313" key="4">
    <source>
        <dbReference type="EMBL" id="GIQ70235.1"/>
    </source>
</evidence>
<evidence type="ECO:0000259" key="3">
    <source>
        <dbReference type="Pfam" id="PF10633"/>
    </source>
</evidence>
<dbReference type="InterPro" id="IPR013783">
    <property type="entry name" value="Ig-like_fold"/>
</dbReference>
<proteinExistence type="predicted"/>
<gene>
    <name evidence="4" type="ORF">XYCOK13_30590</name>
</gene>
<protein>
    <recommendedName>
        <fullName evidence="3">Alpha-galactosidase NEW3 domain-containing protein</fullName>
    </recommendedName>
</protein>
<keyword evidence="2" id="KW-0732">Signal</keyword>
<dbReference type="AlphaFoldDB" id="A0A8J4M3L8"/>
<keyword evidence="1" id="KW-0812">Transmembrane</keyword>
<keyword evidence="1" id="KW-1133">Transmembrane helix</keyword>
<feature type="chain" id="PRO_5035280033" description="Alpha-galactosidase NEW3 domain-containing protein" evidence="2">
    <location>
        <begin position="32"/>
        <end position="386"/>
    </location>
</feature>
<reference evidence="4" key="1">
    <citation type="submission" date="2021-04" db="EMBL/GenBank/DDBJ databases">
        <title>Draft genome sequence of Xylanibacillus composti strain K13.</title>
        <authorList>
            <person name="Uke A."/>
            <person name="Chhe C."/>
            <person name="Baramee S."/>
            <person name="Kosugi A."/>
        </authorList>
    </citation>
    <scope>NUCLEOTIDE SEQUENCE</scope>
    <source>
        <strain evidence="4">K13</strain>
    </source>
</reference>
<dbReference type="RefSeq" id="WP_213413005.1">
    <property type="nucleotide sequence ID" value="NZ_BOVK01000042.1"/>
</dbReference>
<dbReference type="Pfam" id="PF10633">
    <property type="entry name" value="NPCBM_assoc"/>
    <property type="match status" value="1"/>
</dbReference>
<dbReference type="Gene3D" id="2.60.40.10">
    <property type="entry name" value="Immunoglobulins"/>
    <property type="match status" value="3"/>
</dbReference>
<feature type="transmembrane region" description="Helical" evidence="1">
    <location>
        <begin position="360"/>
        <end position="380"/>
    </location>
</feature>
<feature type="signal peptide" evidence="2">
    <location>
        <begin position="1"/>
        <end position="31"/>
    </location>
</feature>
<dbReference type="Proteomes" id="UP000677918">
    <property type="component" value="Unassembled WGS sequence"/>
</dbReference>
<dbReference type="EMBL" id="BOVK01000042">
    <property type="protein sequence ID" value="GIQ70235.1"/>
    <property type="molecule type" value="Genomic_DNA"/>
</dbReference>
<evidence type="ECO:0000313" key="5">
    <source>
        <dbReference type="Proteomes" id="UP000677918"/>
    </source>
</evidence>
<feature type="domain" description="Alpha-galactosidase NEW3" evidence="3">
    <location>
        <begin position="267"/>
        <end position="341"/>
    </location>
</feature>
<organism evidence="4 5">
    <name type="scientific">Xylanibacillus composti</name>
    <dbReference type="NCBI Taxonomy" id="1572762"/>
    <lineage>
        <taxon>Bacteria</taxon>
        <taxon>Bacillati</taxon>
        <taxon>Bacillota</taxon>
        <taxon>Bacilli</taxon>
        <taxon>Bacillales</taxon>
        <taxon>Paenibacillaceae</taxon>
        <taxon>Xylanibacillus</taxon>
    </lineage>
</organism>
<sequence length="386" mass="40974">MSYHHALKKRISLLLLLAMAASVLGAVPVQAAEGVTLFTRYTNVSLAPGDSINYSVDIVNNGTGVATVPLTVVGMPEGWEYDLRGGGHQLREISVMPGESESVFLDVTVPLQVERGTYEFSLAAGTLARLPLTIEVTEKGTFQTALTTDQANLEGHADSSFSYSLKLDNRTAEAQNYALQAQADPGWSVSFMAGGNRVTSVEASAGATETISVQVQPPAQVKEGTYKIPITASNQSTRAELELEAVITGSYGLSLSTPTGRLSSEVTAGGERSIELQVTNTGTADLRDINLTYNAPVDWEVSFNPKNIEQLAAGQSTTVEAVVRASKKAIAGDYVTSMTATSPEASSSADFRIAVKGSMLWGWIGVLIIAAVLVGIYAMIRKYGRR</sequence>
<name>A0A8J4M3L8_9BACL</name>
<comment type="caution">
    <text evidence="4">The sequence shown here is derived from an EMBL/GenBank/DDBJ whole genome shotgun (WGS) entry which is preliminary data.</text>
</comment>
<evidence type="ECO:0000256" key="2">
    <source>
        <dbReference type="SAM" id="SignalP"/>
    </source>
</evidence>
<dbReference type="InterPro" id="IPR018905">
    <property type="entry name" value="A-galactase_NEW3"/>
</dbReference>
<keyword evidence="1" id="KW-0472">Membrane</keyword>
<evidence type="ECO:0000256" key="1">
    <source>
        <dbReference type="SAM" id="Phobius"/>
    </source>
</evidence>
<dbReference type="PANTHER" id="PTHR39198:SF1">
    <property type="entry name" value="ALPHA-GALACTOSIDASE NEW3 DOMAIN-CONTAINING PROTEIN"/>
    <property type="match status" value="1"/>
</dbReference>
<dbReference type="PANTHER" id="PTHR39198">
    <property type="entry name" value="HYPOTHETICAL MEMBRANE PROTEIN, CONSERVED"/>
    <property type="match status" value="1"/>
</dbReference>
<keyword evidence="5" id="KW-1185">Reference proteome</keyword>
<accession>A0A8J4M3L8</accession>